<accession>A0A8B8TM01</accession>
<evidence type="ECO:0000256" key="6">
    <source>
        <dbReference type="ARBA" id="ARBA00023136"/>
    </source>
</evidence>
<gene>
    <name evidence="13" type="primary">SIGLEC5</name>
</gene>
<protein>
    <submittedName>
        <fullName evidence="13">Sialic acid-binding Ig-like lectin 5</fullName>
    </submittedName>
</protein>
<dbReference type="GO" id="GO:0030246">
    <property type="term" value="F:carbohydrate binding"/>
    <property type="evidence" value="ECO:0007669"/>
    <property type="project" value="UniProtKB-KW"/>
</dbReference>
<dbReference type="InterPro" id="IPR051036">
    <property type="entry name" value="SIGLEC"/>
</dbReference>
<dbReference type="Pfam" id="PF07686">
    <property type="entry name" value="V-set"/>
    <property type="match status" value="1"/>
</dbReference>
<dbReference type="Proteomes" id="UP000694856">
    <property type="component" value="Chromosome 9"/>
</dbReference>
<keyword evidence="5 9" id="KW-1133">Transmembrane helix</keyword>
<dbReference type="GO" id="GO:0033691">
    <property type="term" value="F:sialic acid binding"/>
    <property type="evidence" value="ECO:0007669"/>
    <property type="project" value="TreeGrafter"/>
</dbReference>
<evidence type="ECO:0000313" key="13">
    <source>
        <dbReference type="RefSeq" id="XP_032343279.1"/>
    </source>
</evidence>
<feature type="domain" description="Ig-like" evidence="11">
    <location>
        <begin position="24"/>
        <end position="117"/>
    </location>
</feature>
<dbReference type="RefSeq" id="XP_032343279.1">
    <property type="nucleotide sequence ID" value="XM_032487388.1"/>
</dbReference>
<dbReference type="InterPro" id="IPR003598">
    <property type="entry name" value="Ig_sub2"/>
</dbReference>
<evidence type="ECO:0000256" key="10">
    <source>
        <dbReference type="SAM" id="SignalP"/>
    </source>
</evidence>
<keyword evidence="12" id="KW-1185">Reference proteome</keyword>
<reference evidence="13" key="1">
    <citation type="submission" date="2025-08" db="UniProtKB">
        <authorList>
            <consortium name="RefSeq"/>
        </authorList>
    </citation>
    <scope>IDENTIFICATION</scope>
    <source>
        <tissue evidence="13">Ear skin</tissue>
    </source>
</reference>
<keyword evidence="2 9" id="KW-0812">Transmembrane</keyword>
<dbReference type="InterPro" id="IPR007110">
    <property type="entry name" value="Ig-like_dom"/>
</dbReference>
<dbReference type="KEGG" id="cfr:102509670"/>
<feature type="compositionally biased region" description="Basic and acidic residues" evidence="8">
    <location>
        <begin position="578"/>
        <end position="590"/>
    </location>
</feature>
<dbReference type="GO" id="GO:0007155">
    <property type="term" value="P:cell adhesion"/>
    <property type="evidence" value="ECO:0007669"/>
    <property type="project" value="UniProtKB-KW"/>
</dbReference>
<evidence type="ECO:0000256" key="4">
    <source>
        <dbReference type="ARBA" id="ARBA00022889"/>
    </source>
</evidence>
<evidence type="ECO:0000256" key="9">
    <source>
        <dbReference type="SAM" id="Phobius"/>
    </source>
</evidence>
<evidence type="ECO:0000256" key="8">
    <source>
        <dbReference type="SAM" id="MobiDB-lite"/>
    </source>
</evidence>
<feature type="region of interest" description="Disordered" evidence="8">
    <location>
        <begin position="521"/>
        <end position="603"/>
    </location>
</feature>
<dbReference type="SUPFAM" id="SSF48726">
    <property type="entry name" value="Immunoglobulin"/>
    <property type="match status" value="4"/>
</dbReference>
<dbReference type="InterPro" id="IPR013106">
    <property type="entry name" value="Ig_V-set"/>
</dbReference>
<evidence type="ECO:0000256" key="1">
    <source>
        <dbReference type="ARBA" id="ARBA00004479"/>
    </source>
</evidence>
<proteinExistence type="inferred from homology"/>
<dbReference type="PANTHER" id="PTHR12035:SF125">
    <property type="entry name" value="SIALIC ACID-BINDING IG-LIKE LECTIN 5"/>
    <property type="match status" value="1"/>
</dbReference>
<evidence type="ECO:0000313" key="12">
    <source>
        <dbReference type="Proteomes" id="UP000694856"/>
    </source>
</evidence>
<comment type="subcellular location">
    <subcellularLocation>
        <location evidence="1">Membrane</location>
        <topology evidence="1">Single-pass type I membrane protein</topology>
    </subcellularLocation>
</comment>
<feature type="signal peptide" evidence="10">
    <location>
        <begin position="1"/>
        <end position="21"/>
    </location>
</feature>
<dbReference type="GO" id="GO:0005886">
    <property type="term" value="C:plasma membrane"/>
    <property type="evidence" value="ECO:0007669"/>
    <property type="project" value="TreeGrafter"/>
</dbReference>
<dbReference type="CTD" id="8778"/>
<evidence type="ECO:0000256" key="3">
    <source>
        <dbReference type="ARBA" id="ARBA00022734"/>
    </source>
</evidence>
<keyword evidence="6 9" id="KW-0472">Membrane</keyword>
<evidence type="ECO:0000259" key="11">
    <source>
        <dbReference type="PROSITE" id="PS50835"/>
    </source>
</evidence>
<feature type="transmembrane region" description="Helical" evidence="9">
    <location>
        <begin position="484"/>
        <end position="513"/>
    </location>
</feature>
<keyword evidence="4" id="KW-0130">Cell adhesion</keyword>
<dbReference type="InterPro" id="IPR013783">
    <property type="entry name" value="Ig-like_fold"/>
</dbReference>
<keyword evidence="3" id="KW-0430">Lectin</keyword>
<dbReference type="SMART" id="SM00408">
    <property type="entry name" value="IGc2"/>
    <property type="match status" value="1"/>
</dbReference>
<evidence type="ECO:0000256" key="7">
    <source>
        <dbReference type="ARBA" id="ARBA00038361"/>
    </source>
</evidence>
<dbReference type="InterPro" id="IPR003599">
    <property type="entry name" value="Ig_sub"/>
</dbReference>
<feature type="chain" id="PRO_5033983277" evidence="10">
    <location>
        <begin position="22"/>
        <end position="603"/>
    </location>
</feature>
<dbReference type="Pfam" id="PF13927">
    <property type="entry name" value="Ig_3"/>
    <property type="match status" value="1"/>
</dbReference>
<dbReference type="PANTHER" id="PTHR12035">
    <property type="entry name" value="SIALIC ACID BINDING IMMUNOGLOBULIN-LIKE LECTIN"/>
    <property type="match status" value="1"/>
</dbReference>
<feature type="region of interest" description="Disordered" evidence="8">
    <location>
        <begin position="251"/>
        <end position="280"/>
    </location>
</feature>
<organism evidence="12 13">
    <name type="scientific">Camelus ferus</name>
    <name type="common">Wild bactrian camel</name>
    <name type="synonym">Camelus bactrianus ferus</name>
    <dbReference type="NCBI Taxonomy" id="419612"/>
    <lineage>
        <taxon>Eukaryota</taxon>
        <taxon>Metazoa</taxon>
        <taxon>Chordata</taxon>
        <taxon>Craniata</taxon>
        <taxon>Vertebrata</taxon>
        <taxon>Euteleostomi</taxon>
        <taxon>Mammalia</taxon>
        <taxon>Eutheria</taxon>
        <taxon>Laurasiatheria</taxon>
        <taxon>Artiodactyla</taxon>
        <taxon>Tylopoda</taxon>
        <taxon>Camelidae</taxon>
        <taxon>Camelus</taxon>
    </lineage>
</organism>
<comment type="similarity">
    <text evidence="7">Belongs to the immunoglobulin superfamily. SIGLEC (sialic acid binding Ig-like lectin) family.</text>
</comment>
<dbReference type="Gene3D" id="2.60.40.10">
    <property type="entry name" value="Immunoglobulins"/>
    <property type="match status" value="3"/>
</dbReference>
<dbReference type="SMART" id="SM00409">
    <property type="entry name" value="IG"/>
    <property type="match status" value="2"/>
</dbReference>
<name>A0A8B8TM01_CAMFR</name>
<feature type="domain" description="Ig-like" evidence="11">
    <location>
        <begin position="288"/>
        <end position="382"/>
    </location>
</feature>
<dbReference type="AlphaFoldDB" id="A0A8B8TM01"/>
<keyword evidence="10" id="KW-0732">Signal</keyword>
<evidence type="ECO:0000256" key="5">
    <source>
        <dbReference type="ARBA" id="ARBA00022989"/>
    </source>
</evidence>
<feature type="domain" description="Ig-like" evidence="11">
    <location>
        <begin position="146"/>
        <end position="230"/>
    </location>
</feature>
<dbReference type="InterPro" id="IPR036179">
    <property type="entry name" value="Ig-like_dom_sf"/>
</dbReference>
<evidence type="ECO:0000256" key="2">
    <source>
        <dbReference type="ARBA" id="ARBA00022692"/>
    </source>
</evidence>
<dbReference type="PROSITE" id="PS50835">
    <property type="entry name" value="IG_LIKE"/>
    <property type="match status" value="3"/>
</dbReference>
<sequence length="603" mass="64761">MGPLLLLLLLLLPLLWGGSLQQPPGYGLQVQESVTVQECLGANVSCSFSFPGSKWSAPYIYWFRQGDNVHTSAPVATNDPQRPVKAETEGRFHLLGNRRDDCSLSIRDARMSDSGTYFFRVDPGYPGRYTYRNTLNLQVTALTEKPDIQFLEPLESGRPTSLKCSLPVVCAGARFLWFSWAGDALDAVDPETLHSSVLTLTPRPQDHGTNLTCQVKLQGGQGTTLERTVQLNVSYAPSNLSISCLPQKCHRAPNRDRSKLVGQGRRGRGQADPGKDGGMEPVSLTAFPLLSLSALSSKALRTLQNTSVLLISEGQALQLLCVADSNPPAQLSWFRGSPALNATPISSTAILELPGVGTAEEGEFTCRAQNLLDSQYLSLSLSVVYPPQLLGPSCSWEDGGLHCSCSSRAQPAPSLRWRLGEGLLEGTSSNASYMVNSSSAGPWANSSLRLTEGLSSGFSLSCEALNVHGVKNATVLLLPGKSTFLTGVALGALGGAGAMALLSLCLCLVYFCIVKAGRKQAARSPESPDEDPIMGTVGWGSRQKSWPDSPPDQAPSPVENAPPSGEQQELHYASLSFHDLKSREPQDREATSNTEYSEIKINK</sequence>
<dbReference type="GeneID" id="102509670"/>